<comment type="caution">
    <text evidence="1">The sequence shown here is derived from an EMBL/GenBank/DDBJ whole genome shotgun (WGS) entry which is preliminary data.</text>
</comment>
<gene>
    <name evidence="1" type="ORF">OTI717_LOCUS34983</name>
</gene>
<dbReference type="Proteomes" id="UP000663823">
    <property type="component" value="Unassembled WGS sequence"/>
</dbReference>
<dbReference type="EMBL" id="CAJOAX010013044">
    <property type="protein sequence ID" value="CAF4123873.1"/>
    <property type="molecule type" value="Genomic_DNA"/>
</dbReference>
<evidence type="ECO:0000313" key="1">
    <source>
        <dbReference type="EMBL" id="CAF4123873.1"/>
    </source>
</evidence>
<sequence length="14" mass="1607">MEKATTPRLGTMDR</sequence>
<proteinExistence type="predicted"/>
<evidence type="ECO:0000313" key="2">
    <source>
        <dbReference type="Proteomes" id="UP000663823"/>
    </source>
</evidence>
<name>A0A819WLF2_9BILA</name>
<organism evidence="1 2">
    <name type="scientific">Rotaria sordida</name>
    <dbReference type="NCBI Taxonomy" id="392033"/>
    <lineage>
        <taxon>Eukaryota</taxon>
        <taxon>Metazoa</taxon>
        <taxon>Spiralia</taxon>
        <taxon>Gnathifera</taxon>
        <taxon>Rotifera</taxon>
        <taxon>Eurotatoria</taxon>
        <taxon>Bdelloidea</taxon>
        <taxon>Philodinida</taxon>
        <taxon>Philodinidae</taxon>
        <taxon>Rotaria</taxon>
    </lineage>
</organism>
<accession>A0A819WLF2</accession>
<reference evidence="1" key="1">
    <citation type="submission" date="2021-02" db="EMBL/GenBank/DDBJ databases">
        <authorList>
            <person name="Nowell W R."/>
        </authorList>
    </citation>
    <scope>NUCLEOTIDE SEQUENCE</scope>
</reference>
<feature type="non-terminal residue" evidence="1">
    <location>
        <position position="14"/>
    </location>
</feature>
<protein>
    <submittedName>
        <fullName evidence="1">Uncharacterized protein</fullName>
    </submittedName>
</protein>